<name>A0A2G1QNI4_9HYPH</name>
<dbReference type="AlphaFoldDB" id="A0A2G1QNI4"/>
<dbReference type="Proteomes" id="UP000221168">
    <property type="component" value="Unassembled WGS sequence"/>
</dbReference>
<keyword evidence="2" id="KW-1185">Reference proteome</keyword>
<protein>
    <submittedName>
        <fullName evidence="1">Uncharacterized protein</fullName>
    </submittedName>
</protein>
<dbReference type="OrthoDB" id="8264995at2"/>
<sequence>MTDALQWVWGEELPKVGAGAAGAAAMPGAKSAWASIDRFGSLHAIIDRPSNVFGCVPFDEAEAPHPDAIAIADAVFALDSGSLVIPDGWDPVPEIADCDRDLKDLAIRDALERVSRRPSTVVIRFAILGRSPDWAMDRQPVALFEKGPTGADRWFVRRETRMVEGQNPDGSDRIVTVNAEVDGWSQRLRRPVAGAYRKRRLDPDPRPAIVARAEYEIFVACLAMLFDDLKGELASIDLKWSPWPLRPWEDGSRPAGPRILPQIMA</sequence>
<evidence type="ECO:0000313" key="1">
    <source>
        <dbReference type="EMBL" id="PHP66768.1"/>
    </source>
</evidence>
<dbReference type="RefSeq" id="WP_099306534.1">
    <property type="nucleotide sequence ID" value="NZ_PDVP01000006.1"/>
</dbReference>
<proteinExistence type="predicted"/>
<dbReference type="EMBL" id="PDVP01000006">
    <property type="protein sequence ID" value="PHP66768.1"/>
    <property type="molecule type" value="Genomic_DNA"/>
</dbReference>
<evidence type="ECO:0000313" key="2">
    <source>
        <dbReference type="Proteomes" id="UP000221168"/>
    </source>
</evidence>
<accession>A0A2G1QNI4</accession>
<gene>
    <name evidence="1" type="ORF">CSC94_11715</name>
</gene>
<organism evidence="1 2">
    <name type="scientific">Zhengella mangrovi</name>
    <dbReference type="NCBI Taxonomy" id="1982044"/>
    <lineage>
        <taxon>Bacteria</taxon>
        <taxon>Pseudomonadati</taxon>
        <taxon>Pseudomonadota</taxon>
        <taxon>Alphaproteobacteria</taxon>
        <taxon>Hyphomicrobiales</taxon>
        <taxon>Notoacmeibacteraceae</taxon>
        <taxon>Zhengella</taxon>
    </lineage>
</organism>
<comment type="caution">
    <text evidence="1">The sequence shown here is derived from an EMBL/GenBank/DDBJ whole genome shotgun (WGS) entry which is preliminary data.</text>
</comment>
<reference evidence="1 2" key="1">
    <citation type="submission" date="2017-10" db="EMBL/GenBank/DDBJ databases">
        <title>Sedimentibacterium mangrovi gen. nov., sp. nov., a novel member of family Phyllobacteriacea isolated from mangrove sediment.</title>
        <authorList>
            <person name="Liao H."/>
            <person name="Tian Y."/>
        </authorList>
    </citation>
    <scope>NUCLEOTIDE SEQUENCE [LARGE SCALE GENOMIC DNA]</scope>
    <source>
        <strain evidence="1 2">X9-2-2</strain>
    </source>
</reference>